<evidence type="ECO:0000256" key="1">
    <source>
        <dbReference type="SAM" id="MobiDB-lite"/>
    </source>
</evidence>
<dbReference type="InterPro" id="IPR002557">
    <property type="entry name" value="Chitin-bd_dom"/>
</dbReference>
<protein>
    <submittedName>
        <fullName evidence="4">GATA zinc finger domain-containing protein 14-like</fullName>
    </submittedName>
</protein>
<evidence type="ECO:0000313" key="3">
    <source>
        <dbReference type="Proteomes" id="UP000694920"/>
    </source>
</evidence>
<dbReference type="KEGG" id="ccin:107263207"/>
<organism evidence="3 4">
    <name type="scientific">Cephus cinctus</name>
    <name type="common">Wheat stem sawfly</name>
    <dbReference type="NCBI Taxonomy" id="211228"/>
    <lineage>
        <taxon>Eukaryota</taxon>
        <taxon>Metazoa</taxon>
        <taxon>Ecdysozoa</taxon>
        <taxon>Arthropoda</taxon>
        <taxon>Hexapoda</taxon>
        <taxon>Insecta</taxon>
        <taxon>Pterygota</taxon>
        <taxon>Neoptera</taxon>
        <taxon>Endopterygota</taxon>
        <taxon>Hymenoptera</taxon>
        <taxon>Cephoidea</taxon>
        <taxon>Cephidae</taxon>
        <taxon>Cephus</taxon>
    </lineage>
</organism>
<dbReference type="PROSITE" id="PS50940">
    <property type="entry name" value="CHIT_BIND_II"/>
    <property type="match status" value="1"/>
</dbReference>
<dbReference type="AlphaFoldDB" id="A0AAJ7FCZ0"/>
<dbReference type="SMART" id="SM00494">
    <property type="entry name" value="ChtBD2"/>
    <property type="match status" value="1"/>
</dbReference>
<feature type="region of interest" description="Disordered" evidence="1">
    <location>
        <begin position="157"/>
        <end position="334"/>
    </location>
</feature>
<proteinExistence type="predicted"/>
<dbReference type="Gene3D" id="2.170.140.10">
    <property type="entry name" value="Chitin binding domain"/>
    <property type="match status" value="1"/>
</dbReference>
<feature type="compositionally biased region" description="Polar residues" evidence="1">
    <location>
        <begin position="523"/>
        <end position="543"/>
    </location>
</feature>
<keyword evidence="3" id="KW-1185">Reference proteome</keyword>
<dbReference type="GO" id="GO:0008061">
    <property type="term" value="F:chitin binding"/>
    <property type="evidence" value="ECO:0007669"/>
    <property type="project" value="InterPro"/>
</dbReference>
<dbReference type="PANTHER" id="PTHR22933">
    <property type="entry name" value="FI18007P1-RELATED"/>
    <property type="match status" value="1"/>
</dbReference>
<name>A0AAJ7FCZ0_CEPCN</name>
<feature type="compositionally biased region" description="Basic and acidic residues" evidence="1">
    <location>
        <begin position="317"/>
        <end position="334"/>
    </location>
</feature>
<dbReference type="InterPro" id="IPR052976">
    <property type="entry name" value="Scoloptoxin-like"/>
</dbReference>
<feature type="compositionally biased region" description="Gly residues" evidence="1">
    <location>
        <begin position="547"/>
        <end position="556"/>
    </location>
</feature>
<accession>A0AAJ7FCZ0</accession>
<dbReference type="SUPFAM" id="SSF57625">
    <property type="entry name" value="Invertebrate chitin-binding proteins"/>
    <property type="match status" value="1"/>
</dbReference>
<dbReference type="Proteomes" id="UP000694920">
    <property type="component" value="Unplaced"/>
</dbReference>
<evidence type="ECO:0000313" key="4">
    <source>
        <dbReference type="RefSeq" id="XP_015585629.1"/>
    </source>
</evidence>
<feature type="compositionally biased region" description="Polar residues" evidence="1">
    <location>
        <begin position="484"/>
        <end position="497"/>
    </location>
</feature>
<feature type="domain" description="Chitin-binding type-2" evidence="2">
    <location>
        <begin position="85"/>
        <end position="144"/>
    </location>
</feature>
<feature type="compositionally biased region" description="Basic and acidic residues" evidence="1">
    <location>
        <begin position="498"/>
        <end position="508"/>
    </location>
</feature>
<dbReference type="Pfam" id="PF01607">
    <property type="entry name" value="CBM_14"/>
    <property type="match status" value="1"/>
</dbReference>
<feature type="compositionally biased region" description="Basic and acidic residues" evidence="1">
    <location>
        <begin position="157"/>
        <end position="174"/>
    </location>
</feature>
<dbReference type="PANTHER" id="PTHR22933:SF43">
    <property type="entry name" value="LP10131P"/>
    <property type="match status" value="1"/>
</dbReference>
<feature type="compositionally biased region" description="Polar residues" evidence="1">
    <location>
        <begin position="175"/>
        <end position="193"/>
    </location>
</feature>
<feature type="region of interest" description="Disordered" evidence="1">
    <location>
        <begin position="581"/>
        <end position="671"/>
    </location>
</feature>
<dbReference type="InterPro" id="IPR036508">
    <property type="entry name" value="Chitin-bd_dom_sf"/>
</dbReference>
<feature type="compositionally biased region" description="Basic and acidic residues" evidence="1">
    <location>
        <begin position="256"/>
        <end position="297"/>
    </location>
</feature>
<feature type="compositionally biased region" description="Polar residues" evidence="1">
    <location>
        <begin position="634"/>
        <end position="671"/>
    </location>
</feature>
<sequence>MLLVLASLLLAVAAESPLTQQRYEDTEYGSQYPGAASNKDKGTLENLGLLDSEVADELNGKGWQGVVPGIPEKDYPNLNKVPETSFTCEGKIAGGYYADVETRCQVFHVCNTGGVKSSFLCPGGSIFNQKYFVCDWWYDFECDDATELYYLNARNNRGNERSRPESQHPEHDYSSNDGHQNSSVSYNGRSRTLNEGFDLSLAGTGEGASGYTRDKEIHGDQSNVRNIERNENRPSGNYNMKDPGQQISNNSGQDVGRLEERWKNRDKTNENRESHENHSVQGDYDRSIYHSRRKDESLDGYEESPSIRRIFSSQNDRNSRLNDGARRDHFDLNEDRRNFEKGEYLTPGNDQSLFNERSKGDMNFDKGYDKNNDHNSNRFSSIQVINHFRNTVRNHDRNGFFVNGPRSQGENDSGNERGISFFREKFDKSYQQNNHPIPGHVKKTSGGRNIIENENHFGERSSRPGIRYLYPNENEDRYEINGFPKNNYSDNNVNHLSESSRDYRKKQCESSNNIPPELRQDPSKSILTPDNSHRQNAGRTVQRVTGGLQGGIGNGYPGSNRELPGSNAIAGTIAPVLPVESQDVPNDRVKGTGSLNFNGHYPSNEYPSGPPRQETGSPGFGLNANNGYPGIRPNPNTNGILTGQGRTSLVTKTPSGTTSPGEITSISTGYGNGVASTTDNFNEHGDYKGGLQRDETHGSTSNLPPFGKRNWIQHNQGYLPSDSARNEDNEKFVKDIKNVQNNFGKFNCRNGHVNEFENIDYLPPKISGNEREERHMEDRTRYLPAL</sequence>
<evidence type="ECO:0000259" key="2">
    <source>
        <dbReference type="PROSITE" id="PS50940"/>
    </source>
</evidence>
<feature type="region of interest" description="Disordered" evidence="1">
    <location>
        <begin position="481"/>
        <end position="563"/>
    </location>
</feature>
<gene>
    <name evidence="4" type="primary">LOC107263207</name>
</gene>
<reference evidence="4" key="1">
    <citation type="submission" date="2025-08" db="UniProtKB">
        <authorList>
            <consortium name="RefSeq"/>
        </authorList>
    </citation>
    <scope>IDENTIFICATION</scope>
</reference>
<dbReference type="GO" id="GO:0005576">
    <property type="term" value="C:extracellular region"/>
    <property type="evidence" value="ECO:0007669"/>
    <property type="project" value="InterPro"/>
</dbReference>
<dbReference type="GeneID" id="107263207"/>
<dbReference type="RefSeq" id="XP_015585629.1">
    <property type="nucleotide sequence ID" value="XM_015730143.2"/>
</dbReference>